<feature type="compositionally biased region" description="Low complexity" evidence="1">
    <location>
        <begin position="28"/>
        <end position="39"/>
    </location>
</feature>
<dbReference type="EMBL" id="CP045909">
    <property type="protein sequence ID" value="QQP32276.1"/>
    <property type="molecule type" value="Genomic_DNA"/>
</dbReference>
<feature type="non-terminal residue" evidence="2">
    <location>
        <position position="1"/>
    </location>
</feature>
<dbReference type="AlphaFoldDB" id="A0A7T8JTX8"/>
<evidence type="ECO:0000313" key="3">
    <source>
        <dbReference type="EMBL" id="QQP32983.1"/>
    </source>
</evidence>
<evidence type="ECO:0000313" key="2">
    <source>
        <dbReference type="EMBL" id="QQP32276.1"/>
    </source>
</evidence>
<accession>A0A7T8JTX8</accession>
<gene>
    <name evidence="3" type="ORF">FKW44_024190</name>
    <name evidence="2" type="ORF">FKW44_024525</name>
</gene>
<sequence length="50" mass="5032">FIVIGSVNPPRAPEPKSRNPFVIGHTASGGFTSSSLGSGNRSPIPLGGGR</sequence>
<evidence type="ECO:0000256" key="1">
    <source>
        <dbReference type="SAM" id="MobiDB-lite"/>
    </source>
</evidence>
<organism evidence="2 4">
    <name type="scientific">Caligus rogercresseyi</name>
    <name type="common">Sea louse</name>
    <dbReference type="NCBI Taxonomy" id="217165"/>
    <lineage>
        <taxon>Eukaryota</taxon>
        <taxon>Metazoa</taxon>
        <taxon>Ecdysozoa</taxon>
        <taxon>Arthropoda</taxon>
        <taxon>Crustacea</taxon>
        <taxon>Multicrustacea</taxon>
        <taxon>Hexanauplia</taxon>
        <taxon>Copepoda</taxon>
        <taxon>Siphonostomatoida</taxon>
        <taxon>Caligidae</taxon>
        <taxon>Caligus</taxon>
    </lineage>
</organism>
<feature type="region of interest" description="Disordered" evidence="1">
    <location>
        <begin position="1"/>
        <end position="50"/>
    </location>
</feature>
<name>A0A7T8JTX8_CALRO</name>
<protein>
    <submittedName>
        <fullName evidence="2">Uncharacterized protein</fullName>
    </submittedName>
</protein>
<keyword evidence="4" id="KW-1185">Reference proteome</keyword>
<reference evidence="4" key="1">
    <citation type="submission" date="2021-01" db="EMBL/GenBank/DDBJ databases">
        <title>Caligus Genome Assembly.</title>
        <authorList>
            <person name="Gallardo-Escarate C."/>
        </authorList>
    </citation>
    <scope>NUCLEOTIDE SEQUENCE [LARGE SCALE GENOMIC DNA]</scope>
</reference>
<dbReference type="EMBL" id="CP045908">
    <property type="protein sequence ID" value="QQP32983.1"/>
    <property type="molecule type" value="Genomic_DNA"/>
</dbReference>
<evidence type="ECO:0000313" key="4">
    <source>
        <dbReference type="Proteomes" id="UP000595437"/>
    </source>
</evidence>
<reference evidence="2" key="2">
    <citation type="journal article" name="Sci. Data">
        <title>Chromosome-scale genome assembly of the sea louse Caligus rogercresseyi by SMRT sequencing and Hi-C analysis.</title>
        <authorList>
            <person name="Gallardo-Escarate C."/>
            <person name="Valenzuela-Munoz V."/>
            <person name="Nunez-Acuna G."/>
            <person name="Valenzuela-Miranda D."/>
            <person name="Goncalves A.T."/>
            <person name="Escobar-Sepulveda H."/>
            <person name="Liachko I."/>
            <person name="Nelson B."/>
            <person name="Roberts S."/>
            <person name="Warren W."/>
        </authorList>
    </citation>
    <scope>NUCLEOTIDE SEQUENCE</scope>
    <source>
        <tissue evidence="2">Whole tissue</tissue>
    </source>
</reference>
<dbReference type="Proteomes" id="UP000595437">
    <property type="component" value="Chromosome 20"/>
</dbReference>
<dbReference type="Proteomes" id="UP000595437">
    <property type="component" value="Chromosome 19"/>
</dbReference>
<proteinExistence type="predicted"/>